<dbReference type="AlphaFoldDB" id="A0A0M1MZW3"/>
<dbReference type="RefSeq" id="WP_161802331.1">
    <property type="nucleotide sequence ID" value="NZ_LHCF01000007.1"/>
</dbReference>
<comment type="caution">
    <text evidence="1">The sequence shown here is derived from an EMBL/GenBank/DDBJ whole genome shotgun (WGS) entry which is preliminary data.</text>
</comment>
<accession>A0A0M1MZW3</accession>
<dbReference type="STRING" id="479893.CPX_001559"/>
<dbReference type="EMBL" id="LHCF01000007">
    <property type="protein sequence ID" value="KOR75436.1"/>
    <property type="molecule type" value="Genomic_DNA"/>
</dbReference>
<evidence type="ECO:0000313" key="1">
    <source>
        <dbReference type="EMBL" id="KOR75436.1"/>
    </source>
</evidence>
<sequence length="50" mass="5623">MSSSLVDNVVNFANFLIDVLDIPDFDDLVEKLISMGEFSVEELKEMGIDE</sequence>
<name>A0A0M1MZW3_9MOLU</name>
<protein>
    <submittedName>
        <fullName evidence="1">Uncharacterized protein</fullName>
    </submittedName>
</protein>
<organism evidence="1 2">
    <name type="scientific">Candidatus Phytoplasma pruni</name>
    <dbReference type="NCBI Taxonomy" id="479893"/>
    <lineage>
        <taxon>Bacteria</taxon>
        <taxon>Bacillati</taxon>
        <taxon>Mycoplasmatota</taxon>
        <taxon>Mollicutes</taxon>
        <taxon>Acholeplasmatales</taxon>
        <taxon>Acholeplasmataceae</taxon>
        <taxon>Candidatus Phytoplasma</taxon>
        <taxon>16SrIII (X-disease group)</taxon>
    </lineage>
</organism>
<gene>
    <name evidence="1" type="ORF">CPX_001559</name>
</gene>
<dbReference type="PATRIC" id="fig|479893.3.peg.352"/>
<evidence type="ECO:0000313" key="2">
    <source>
        <dbReference type="Proteomes" id="UP000037386"/>
    </source>
</evidence>
<reference evidence="2" key="1">
    <citation type="submission" date="2015-05" db="EMBL/GenBank/DDBJ databases">
        <title>Draft genome sequence of 'Candidatus Phytoplasma Pruni' strain CX, a plant pathogenic bacterium.</title>
        <authorList>
            <person name="Lee I.-M."/>
            <person name="Bottner-Parker K.D."/>
            <person name="Shao J."/>
            <person name="Gundersen-Rindal D.E."/>
            <person name="Zhao Y."/>
            <person name="Davis R.E."/>
        </authorList>
    </citation>
    <scope>NUCLEOTIDE SEQUENCE [LARGE SCALE GENOMIC DNA]</scope>
    <source>
        <strain evidence="2">CX</strain>
    </source>
</reference>
<dbReference type="Proteomes" id="UP000037386">
    <property type="component" value="Unassembled WGS sequence"/>
</dbReference>
<proteinExistence type="predicted"/>